<evidence type="ECO:0000256" key="1">
    <source>
        <dbReference type="SAM" id="Phobius"/>
    </source>
</evidence>
<reference evidence="3 4" key="1">
    <citation type="submission" date="2018-04" db="EMBL/GenBank/DDBJ databases">
        <title>Thalassorhabdus spongiae gen. nov., sp. nov., isolated from a marine sponge in South-West Iceland.</title>
        <authorList>
            <person name="Knobloch S."/>
            <person name="Daussin A."/>
            <person name="Johannsson R."/>
            <person name="Marteinsson V.T."/>
        </authorList>
    </citation>
    <scope>NUCLEOTIDE SEQUENCE [LARGE SCALE GENOMIC DNA]</scope>
    <source>
        <strain evidence="3 4">Hp12</strain>
    </source>
</reference>
<dbReference type="InterPro" id="IPR051470">
    <property type="entry name" value="Thiol:disulfide_interchange"/>
</dbReference>
<dbReference type="RefSeq" id="WP_116688836.1">
    <property type="nucleotide sequence ID" value="NZ_CAWNYD010000012.1"/>
</dbReference>
<gene>
    <name evidence="3" type="ORF">DC094_19675</name>
</gene>
<dbReference type="Proteomes" id="UP000244906">
    <property type="component" value="Unassembled WGS sequence"/>
</dbReference>
<dbReference type="AlphaFoldDB" id="A0A2V1GT45"/>
<dbReference type="PANTHER" id="PTHR35272:SF3">
    <property type="entry name" value="THIOL:DISULFIDE INTERCHANGE PROTEIN DSBC"/>
    <property type="match status" value="1"/>
</dbReference>
<keyword evidence="1" id="KW-1133">Transmembrane helix</keyword>
<dbReference type="EMBL" id="QDDL01000012">
    <property type="protein sequence ID" value="PVZ64533.1"/>
    <property type="molecule type" value="Genomic_DNA"/>
</dbReference>
<evidence type="ECO:0000313" key="3">
    <source>
        <dbReference type="EMBL" id="PVZ64533.1"/>
    </source>
</evidence>
<feature type="transmembrane region" description="Helical" evidence="1">
    <location>
        <begin position="6"/>
        <end position="26"/>
    </location>
</feature>
<dbReference type="InterPro" id="IPR012336">
    <property type="entry name" value="Thioredoxin-like_fold"/>
</dbReference>
<protein>
    <submittedName>
        <fullName evidence="3">Disulfide bond formation protein DsbA</fullName>
    </submittedName>
</protein>
<keyword evidence="1" id="KW-0472">Membrane</keyword>
<dbReference type="InterPro" id="IPR036249">
    <property type="entry name" value="Thioredoxin-like_sf"/>
</dbReference>
<proteinExistence type="predicted"/>
<dbReference type="OrthoDB" id="9780340at2"/>
<feature type="domain" description="Thioredoxin-like fold" evidence="2">
    <location>
        <begin position="86"/>
        <end position="234"/>
    </location>
</feature>
<sequence length="262" mass="29268">MKGNQLLISMLSIISIGLIVFNIYFYSELSSLQAAHESSSKTHLSHHDIIQAVDDRLASLKKRNAKAVLSRLEEQFQLANETTPDNRLIYGNPNAKITLQEYGDIECPYCRKMHGVIKQVVHHSQGVINWEFKHFPLGIHNPVAAVEGQAIECIKASYNNRIAWIALDKFMMDTRGNGQGINDVPEYVRSFGLNGSLIGNCLASDDHQDKINQDYQDGQRLGISATPAVRIIDNTNAKTYLLGGYKTSEQLLQAIQRITWGG</sequence>
<name>A0A2V1GT45_9GAMM</name>
<evidence type="ECO:0000313" key="4">
    <source>
        <dbReference type="Proteomes" id="UP000244906"/>
    </source>
</evidence>
<keyword evidence="4" id="KW-1185">Reference proteome</keyword>
<dbReference type="Gene3D" id="3.40.30.10">
    <property type="entry name" value="Glutaredoxin"/>
    <property type="match status" value="1"/>
</dbReference>
<dbReference type="PANTHER" id="PTHR35272">
    <property type="entry name" value="THIOL:DISULFIDE INTERCHANGE PROTEIN DSBC-RELATED"/>
    <property type="match status" value="1"/>
</dbReference>
<comment type="caution">
    <text evidence="3">The sequence shown here is derived from an EMBL/GenBank/DDBJ whole genome shotgun (WGS) entry which is preliminary data.</text>
</comment>
<evidence type="ECO:0000259" key="2">
    <source>
        <dbReference type="Pfam" id="PF13462"/>
    </source>
</evidence>
<dbReference type="Pfam" id="PF13462">
    <property type="entry name" value="Thioredoxin_4"/>
    <property type="match status" value="1"/>
</dbReference>
<accession>A0A2V1GT45</accession>
<keyword evidence="1" id="KW-0812">Transmembrane</keyword>
<organism evidence="3 4">
    <name type="scientific">Pelagibaculum spongiae</name>
    <dbReference type="NCBI Taxonomy" id="2080658"/>
    <lineage>
        <taxon>Bacteria</taxon>
        <taxon>Pseudomonadati</taxon>
        <taxon>Pseudomonadota</taxon>
        <taxon>Gammaproteobacteria</taxon>
        <taxon>Oceanospirillales</taxon>
        <taxon>Pelagibaculum</taxon>
    </lineage>
</organism>
<dbReference type="SUPFAM" id="SSF52833">
    <property type="entry name" value="Thioredoxin-like"/>
    <property type="match status" value="1"/>
</dbReference>